<evidence type="ECO:0008006" key="4">
    <source>
        <dbReference type="Google" id="ProtNLM"/>
    </source>
</evidence>
<dbReference type="RefSeq" id="WP_189504696.1">
    <property type="nucleotide sequence ID" value="NZ_BMZQ01000002.1"/>
</dbReference>
<evidence type="ECO:0000256" key="1">
    <source>
        <dbReference type="SAM" id="Phobius"/>
    </source>
</evidence>
<keyword evidence="1" id="KW-0812">Transmembrane</keyword>
<name>A0A8J3DY04_9HYPH</name>
<feature type="transmembrane region" description="Helical" evidence="1">
    <location>
        <begin position="7"/>
        <end position="30"/>
    </location>
</feature>
<evidence type="ECO:0000313" key="2">
    <source>
        <dbReference type="EMBL" id="GHD17755.1"/>
    </source>
</evidence>
<dbReference type="EMBL" id="BMZQ01000002">
    <property type="protein sequence ID" value="GHD17755.1"/>
    <property type="molecule type" value="Genomic_DNA"/>
</dbReference>
<dbReference type="Proteomes" id="UP000630142">
    <property type="component" value="Unassembled WGS sequence"/>
</dbReference>
<gene>
    <name evidence="2" type="ORF">GCM10016234_27250</name>
</gene>
<feature type="transmembrane region" description="Helical" evidence="1">
    <location>
        <begin position="36"/>
        <end position="56"/>
    </location>
</feature>
<accession>A0A8J3DY04</accession>
<dbReference type="AlphaFoldDB" id="A0A8J3DY04"/>
<proteinExistence type="predicted"/>
<keyword evidence="3" id="KW-1185">Reference proteome</keyword>
<organism evidence="2 3">
    <name type="scientific">Tianweitania populi</name>
    <dbReference type="NCBI Taxonomy" id="1607949"/>
    <lineage>
        <taxon>Bacteria</taxon>
        <taxon>Pseudomonadati</taxon>
        <taxon>Pseudomonadota</taxon>
        <taxon>Alphaproteobacteria</taxon>
        <taxon>Hyphomicrobiales</taxon>
        <taxon>Phyllobacteriaceae</taxon>
        <taxon>Tianweitania</taxon>
    </lineage>
</organism>
<protein>
    <recommendedName>
        <fullName evidence="4">DUF2842 domain-containing protein</fullName>
    </recommendedName>
</protein>
<reference evidence="2" key="1">
    <citation type="journal article" date="2014" name="Int. J. Syst. Evol. Microbiol.">
        <title>Complete genome sequence of Corynebacterium casei LMG S-19264T (=DSM 44701T), isolated from a smear-ripened cheese.</title>
        <authorList>
            <consortium name="US DOE Joint Genome Institute (JGI-PGF)"/>
            <person name="Walter F."/>
            <person name="Albersmeier A."/>
            <person name="Kalinowski J."/>
            <person name="Ruckert C."/>
        </authorList>
    </citation>
    <scope>NUCLEOTIDE SEQUENCE</scope>
    <source>
        <strain evidence="2">KCTC 42249</strain>
    </source>
</reference>
<comment type="caution">
    <text evidence="2">The sequence shown here is derived from an EMBL/GenBank/DDBJ whole genome shotgun (WGS) entry which is preliminary data.</text>
</comment>
<reference evidence="2" key="2">
    <citation type="submission" date="2020-09" db="EMBL/GenBank/DDBJ databases">
        <authorList>
            <person name="Sun Q."/>
            <person name="Kim S."/>
        </authorList>
    </citation>
    <scope>NUCLEOTIDE SEQUENCE</scope>
    <source>
        <strain evidence="2">KCTC 42249</strain>
    </source>
</reference>
<evidence type="ECO:0000313" key="3">
    <source>
        <dbReference type="Proteomes" id="UP000630142"/>
    </source>
</evidence>
<keyword evidence="1" id="KW-1133">Transmembrane helix</keyword>
<keyword evidence="1" id="KW-0472">Membrane</keyword>
<sequence length="72" mass="7848">MTTETRIALIIYGLANAVVFGTGAITILSIPSLQEQWPYLLPIVVVLSLVLAWPIAKAIAPKLRSRYGKNGR</sequence>